<gene>
    <name evidence="1" type="ORF">EPI10_020262</name>
</gene>
<reference evidence="2" key="1">
    <citation type="journal article" date="2019" name="Plant Biotechnol. J.">
        <title>Genome sequencing of the Australian wild diploid species Gossypium australe highlights disease resistance and delayed gland morphogenesis.</title>
        <authorList>
            <person name="Cai Y."/>
            <person name="Cai X."/>
            <person name="Wang Q."/>
            <person name="Wang P."/>
            <person name="Zhang Y."/>
            <person name="Cai C."/>
            <person name="Xu Y."/>
            <person name="Wang K."/>
            <person name="Zhou Z."/>
            <person name="Wang C."/>
            <person name="Geng S."/>
            <person name="Li B."/>
            <person name="Dong Q."/>
            <person name="Hou Y."/>
            <person name="Wang H."/>
            <person name="Ai P."/>
            <person name="Liu Z."/>
            <person name="Yi F."/>
            <person name="Sun M."/>
            <person name="An G."/>
            <person name="Cheng J."/>
            <person name="Zhang Y."/>
            <person name="Shi Q."/>
            <person name="Xie Y."/>
            <person name="Shi X."/>
            <person name="Chang Y."/>
            <person name="Huang F."/>
            <person name="Chen Y."/>
            <person name="Hong S."/>
            <person name="Mi L."/>
            <person name="Sun Q."/>
            <person name="Zhang L."/>
            <person name="Zhou B."/>
            <person name="Peng R."/>
            <person name="Zhang X."/>
            <person name="Liu F."/>
        </authorList>
    </citation>
    <scope>NUCLEOTIDE SEQUENCE [LARGE SCALE GENOMIC DNA]</scope>
    <source>
        <strain evidence="2">cv. PA1801</strain>
    </source>
</reference>
<dbReference type="AlphaFoldDB" id="A0A5B6WF37"/>
<dbReference type="OrthoDB" id="1689949at2759"/>
<sequence length="87" mass="10143">MLDRLAGREYYCFLYGYLGYNETVVSPKDQPKITLITWPTVRPLLEECLLAYVFMDNFLAFSDSYDIYLSNLAKVLKICEETNLVLN</sequence>
<evidence type="ECO:0000313" key="1">
    <source>
        <dbReference type="EMBL" id="KAA3479777.1"/>
    </source>
</evidence>
<keyword evidence="2" id="KW-1185">Reference proteome</keyword>
<dbReference type="Proteomes" id="UP000325315">
    <property type="component" value="Unassembled WGS sequence"/>
</dbReference>
<keyword evidence="1" id="KW-0548">Nucleotidyltransferase</keyword>
<dbReference type="GO" id="GO:0003964">
    <property type="term" value="F:RNA-directed DNA polymerase activity"/>
    <property type="evidence" value="ECO:0007669"/>
    <property type="project" value="UniProtKB-KW"/>
</dbReference>
<protein>
    <submittedName>
        <fullName evidence="1">RNA-directed DNA polymerase-like protein</fullName>
    </submittedName>
</protein>
<dbReference type="EMBL" id="SMMG02000003">
    <property type="protein sequence ID" value="KAA3479777.1"/>
    <property type="molecule type" value="Genomic_DNA"/>
</dbReference>
<comment type="caution">
    <text evidence="1">The sequence shown here is derived from an EMBL/GenBank/DDBJ whole genome shotgun (WGS) entry which is preliminary data.</text>
</comment>
<organism evidence="1 2">
    <name type="scientific">Gossypium australe</name>
    <dbReference type="NCBI Taxonomy" id="47621"/>
    <lineage>
        <taxon>Eukaryota</taxon>
        <taxon>Viridiplantae</taxon>
        <taxon>Streptophyta</taxon>
        <taxon>Embryophyta</taxon>
        <taxon>Tracheophyta</taxon>
        <taxon>Spermatophyta</taxon>
        <taxon>Magnoliopsida</taxon>
        <taxon>eudicotyledons</taxon>
        <taxon>Gunneridae</taxon>
        <taxon>Pentapetalae</taxon>
        <taxon>rosids</taxon>
        <taxon>malvids</taxon>
        <taxon>Malvales</taxon>
        <taxon>Malvaceae</taxon>
        <taxon>Malvoideae</taxon>
        <taxon>Gossypium</taxon>
    </lineage>
</organism>
<dbReference type="InterPro" id="IPR043128">
    <property type="entry name" value="Rev_trsase/Diguanyl_cyclase"/>
</dbReference>
<keyword evidence="1" id="KW-0695">RNA-directed DNA polymerase</keyword>
<name>A0A5B6WF37_9ROSI</name>
<dbReference type="Gene3D" id="3.30.70.270">
    <property type="match status" value="1"/>
</dbReference>
<proteinExistence type="predicted"/>
<accession>A0A5B6WF37</accession>
<keyword evidence="1" id="KW-0808">Transferase</keyword>
<dbReference type="SUPFAM" id="SSF56672">
    <property type="entry name" value="DNA/RNA polymerases"/>
    <property type="match status" value="1"/>
</dbReference>
<evidence type="ECO:0000313" key="2">
    <source>
        <dbReference type="Proteomes" id="UP000325315"/>
    </source>
</evidence>
<dbReference type="InterPro" id="IPR043502">
    <property type="entry name" value="DNA/RNA_pol_sf"/>
</dbReference>